<name>A0A0F9GVV4_9ZZZZ</name>
<keyword evidence="1" id="KW-0808">Transferase</keyword>
<evidence type="ECO:0000313" key="3">
    <source>
        <dbReference type="EMBL" id="KKL73525.1"/>
    </source>
</evidence>
<dbReference type="CDD" id="cd02440">
    <property type="entry name" value="AdoMet_MTases"/>
    <property type="match status" value="1"/>
</dbReference>
<dbReference type="InterPro" id="IPR015985">
    <property type="entry name" value="TehB-like_dom"/>
</dbReference>
<dbReference type="GO" id="GO:0016740">
    <property type="term" value="F:transferase activity"/>
    <property type="evidence" value="ECO:0007669"/>
    <property type="project" value="UniProtKB-KW"/>
</dbReference>
<organism evidence="3">
    <name type="scientific">marine sediment metagenome</name>
    <dbReference type="NCBI Taxonomy" id="412755"/>
    <lineage>
        <taxon>unclassified sequences</taxon>
        <taxon>metagenomes</taxon>
        <taxon>ecological metagenomes</taxon>
    </lineage>
</organism>
<dbReference type="Gene3D" id="3.40.50.150">
    <property type="entry name" value="Vaccinia Virus protein VP39"/>
    <property type="match status" value="1"/>
</dbReference>
<dbReference type="EMBL" id="LAZR01024933">
    <property type="protein sequence ID" value="KKL73525.1"/>
    <property type="molecule type" value="Genomic_DNA"/>
</dbReference>
<sequence>MKMALTFIIFFYLLFFYIGQVVNANEEDRKRWNERYDTKEYMYGKEPIKLLKENINLLTKGKTLVLAMGEGRNAVFLAKNGFDVDGCDISEIAIEKTKILAKEHNVKLNAFVADLEEYRIPNNKYDLITCIYYMQRSLIPQIKDRLKIGGMVVFEEYAIGQSKYGSDPPGSMNPEYSVKHNQLPYYLYNELLNIFRDFYILYYREGEREDNKSIVSMIAQKIR</sequence>
<evidence type="ECO:0000256" key="1">
    <source>
        <dbReference type="ARBA" id="ARBA00022679"/>
    </source>
</evidence>
<comment type="caution">
    <text evidence="3">The sequence shown here is derived from an EMBL/GenBank/DDBJ whole genome shotgun (WGS) entry which is preliminary data.</text>
</comment>
<protein>
    <recommendedName>
        <fullName evidence="2">Tellurite resistance methyltransferase TehB-like domain-containing protein</fullName>
    </recommendedName>
</protein>
<dbReference type="SUPFAM" id="SSF53335">
    <property type="entry name" value="S-adenosyl-L-methionine-dependent methyltransferases"/>
    <property type="match status" value="1"/>
</dbReference>
<dbReference type="InterPro" id="IPR029063">
    <property type="entry name" value="SAM-dependent_MTases_sf"/>
</dbReference>
<reference evidence="3" key="1">
    <citation type="journal article" date="2015" name="Nature">
        <title>Complex archaea that bridge the gap between prokaryotes and eukaryotes.</title>
        <authorList>
            <person name="Spang A."/>
            <person name="Saw J.H."/>
            <person name="Jorgensen S.L."/>
            <person name="Zaremba-Niedzwiedzka K."/>
            <person name="Martijn J."/>
            <person name="Lind A.E."/>
            <person name="van Eijk R."/>
            <person name="Schleper C."/>
            <person name="Guy L."/>
            <person name="Ettema T.J."/>
        </authorList>
    </citation>
    <scope>NUCLEOTIDE SEQUENCE</scope>
</reference>
<evidence type="ECO:0000259" key="2">
    <source>
        <dbReference type="Pfam" id="PF03848"/>
    </source>
</evidence>
<dbReference type="PANTHER" id="PTHR43861">
    <property type="entry name" value="TRANS-ACONITATE 2-METHYLTRANSFERASE-RELATED"/>
    <property type="match status" value="1"/>
</dbReference>
<dbReference type="PANTHER" id="PTHR43861:SF3">
    <property type="entry name" value="PUTATIVE (AFU_ORTHOLOGUE AFUA_2G14390)-RELATED"/>
    <property type="match status" value="1"/>
</dbReference>
<dbReference type="Pfam" id="PF03848">
    <property type="entry name" value="TehB"/>
    <property type="match status" value="1"/>
</dbReference>
<accession>A0A0F9GVV4</accession>
<proteinExistence type="predicted"/>
<gene>
    <name evidence="3" type="ORF">LCGC14_2074020</name>
</gene>
<feature type="domain" description="Tellurite resistance methyltransferase TehB-like" evidence="2">
    <location>
        <begin position="51"/>
        <end position="152"/>
    </location>
</feature>
<dbReference type="AlphaFoldDB" id="A0A0F9GVV4"/>